<sequence>MTKTPAKVLASSLIVRSTDPKFDDYREYKPLLRKDFFHSCAYCTMTEAEAQAIRFTIDHYEPQKARPDLVLAYHNLMYACDECNLRKSDRSPPESARKDGYRFFCADIDEFQDHFEQSEVRINPKTKIADYTIESLDLNRAALRRLRELRKRLWDCEEAVMQGILALRGAHLDRLPPKLRGQILTAIRGAQGAAASIANEIDKVLHTLTKSDLIDEDPESEARAKERALKLDGWKALHPGSWRGPRKTKKKA</sequence>
<evidence type="ECO:0000313" key="2">
    <source>
        <dbReference type="EMBL" id="UFW91071.1"/>
    </source>
</evidence>
<dbReference type="RefSeq" id="WP_231145110.1">
    <property type="nucleotide sequence ID" value="NZ_CP088100.1"/>
</dbReference>
<proteinExistence type="predicted"/>
<dbReference type="InterPro" id="IPR002711">
    <property type="entry name" value="HNH"/>
</dbReference>
<dbReference type="EMBL" id="CP088100">
    <property type="protein sequence ID" value="UFW91071.1"/>
    <property type="molecule type" value="Genomic_DNA"/>
</dbReference>
<keyword evidence="2" id="KW-0540">Nuclease</keyword>
<keyword evidence="2" id="KW-0378">Hydrolase</keyword>
<evidence type="ECO:0000313" key="3">
    <source>
        <dbReference type="Proteomes" id="UP001430990"/>
    </source>
</evidence>
<dbReference type="GO" id="GO:0004519">
    <property type="term" value="F:endonuclease activity"/>
    <property type="evidence" value="ECO:0007669"/>
    <property type="project" value="UniProtKB-KW"/>
</dbReference>
<keyword evidence="3" id="KW-1185">Reference proteome</keyword>
<protein>
    <submittedName>
        <fullName evidence="2">HNH endonuclease</fullName>
    </submittedName>
</protein>
<gene>
    <name evidence="2" type="ORF">BjapCC829_22035</name>
</gene>
<keyword evidence="2" id="KW-0255">Endonuclease</keyword>
<accession>A0ABY3QYH2</accession>
<dbReference type="Proteomes" id="UP001430990">
    <property type="component" value="Chromosome"/>
</dbReference>
<dbReference type="Pfam" id="PF01844">
    <property type="entry name" value="HNH"/>
    <property type="match status" value="1"/>
</dbReference>
<feature type="domain" description="HNH" evidence="1">
    <location>
        <begin position="40"/>
        <end position="90"/>
    </location>
</feature>
<evidence type="ECO:0000259" key="1">
    <source>
        <dbReference type="Pfam" id="PF01844"/>
    </source>
</evidence>
<reference evidence="2" key="1">
    <citation type="submission" date="2021-11" db="EMBL/GenBank/DDBJ databases">
        <title>Australian commercial rhizobial inoculants.</title>
        <authorList>
            <person name="Kohlmeier M.G."/>
            <person name="O'Hara G.W."/>
            <person name="Colombi E."/>
            <person name="Ramsay J.P."/>
            <person name="Terpolilli J."/>
        </authorList>
    </citation>
    <scope>NUCLEOTIDE SEQUENCE</scope>
    <source>
        <strain evidence="2">CC829</strain>
    </source>
</reference>
<name>A0ABY3QYH2_9BRAD</name>
<dbReference type="Gene3D" id="1.10.30.50">
    <property type="match status" value="1"/>
</dbReference>
<organism evidence="2 3">
    <name type="scientific">Bradyrhizobium barranii</name>
    <dbReference type="NCBI Taxonomy" id="2992140"/>
    <lineage>
        <taxon>Bacteria</taxon>
        <taxon>Pseudomonadati</taxon>
        <taxon>Pseudomonadota</taxon>
        <taxon>Alphaproteobacteria</taxon>
        <taxon>Hyphomicrobiales</taxon>
        <taxon>Nitrobacteraceae</taxon>
        <taxon>Bradyrhizobium</taxon>
    </lineage>
</organism>